<feature type="compositionally biased region" description="Polar residues" evidence="1">
    <location>
        <begin position="206"/>
        <end position="216"/>
    </location>
</feature>
<dbReference type="InterPro" id="IPR052022">
    <property type="entry name" value="26kDa_periplasmic_antigen"/>
</dbReference>
<comment type="caution">
    <text evidence="3">The sequence shown here is derived from an EMBL/GenBank/DDBJ whole genome shotgun (WGS) entry which is preliminary data.</text>
</comment>
<dbReference type="Pfam" id="PF04402">
    <property type="entry name" value="SIMPL"/>
    <property type="match status" value="1"/>
</dbReference>
<feature type="region of interest" description="Disordered" evidence="1">
    <location>
        <begin position="186"/>
        <end position="217"/>
    </location>
</feature>
<dbReference type="InterPro" id="IPR007497">
    <property type="entry name" value="SIMPL/DUF541"/>
</dbReference>
<dbReference type="PANTHER" id="PTHR34387:SF2">
    <property type="entry name" value="SLR1258 PROTEIN"/>
    <property type="match status" value="1"/>
</dbReference>
<name>A0A9X3S519_9ACTN</name>
<feature type="compositionally biased region" description="Low complexity" evidence="1">
    <location>
        <begin position="188"/>
        <end position="198"/>
    </location>
</feature>
<feature type="chain" id="PRO_5040771356" evidence="2">
    <location>
        <begin position="20"/>
        <end position="235"/>
    </location>
</feature>
<keyword evidence="2" id="KW-0732">Signal</keyword>
<dbReference type="GO" id="GO:0006974">
    <property type="term" value="P:DNA damage response"/>
    <property type="evidence" value="ECO:0007669"/>
    <property type="project" value="TreeGrafter"/>
</dbReference>
<dbReference type="Gene3D" id="3.30.70.2970">
    <property type="entry name" value="Protein of unknown function (DUF541), domain 2"/>
    <property type="match status" value="1"/>
</dbReference>
<reference evidence="3" key="1">
    <citation type="submission" date="2022-10" db="EMBL/GenBank/DDBJ databases">
        <title>The WGS of Solirubrobacter ginsenosidimutans DSM 21036.</title>
        <authorList>
            <person name="Jiang Z."/>
        </authorList>
    </citation>
    <scope>NUCLEOTIDE SEQUENCE</scope>
    <source>
        <strain evidence="3">DSM 21036</strain>
    </source>
</reference>
<gene>
    <name evidence="3" type="ORF">OM076_32865</name>
</gene>
<feature type="signal peptide" evidence="2">
    <location>
        <begin position="1"/>
        <end position="19"/>
    </location>
</feature>
<sequence length="235" mass="24023">MRPFLVLALFALLAAPAAAQQQPIDTTPTIAADGQGTATLTPDVADFSAGVERVAPTSRGARNATNRRIDAVLKAVKAGGVADADIRTVGLTIQRERVGKRKRVRYRAQQTIVIHVRAVAGLAPLIDAVASAGADSIGDPEFGFADPSLGRTLATRAALADARRRADDAAAVAGLRITGVRSVDLDPSGDSGFSDSSGASGGAQKSPGNTPTTVLPGTQDFVESVRVVYTAAPAV</sequence>
<dbReference type="AlphaFoldDB" id="A0A9X3S519"/>
<dbReference type="EMBL" id="JAPDOD010000042">
    <property type="protein sequence ID" value="MDA0165107.1"/>
    <property type="molecule type" value="Genomic_DNA"/>
</dbReference>
<dbReference type="PANTHER" id="PTHR34387">
    <property type="entry name" value="SLR1258 PROTEIN"/>
    <property type="match status" value="1"/>
</dbReference>
<keyword evidence="4" id="KW-1185">Reference proteome</keyword>
<dbReference type="Gene3D" id="3.30.110.170">
    <property type="entry name" value="Protein of unknown function (DUF541), domain 1"/>
    <property type="match status" value="1"/>
</dbReference>
<accession>A0A9X3S519</accession>
<protein>
    <submittedName>
        <fullName evidence="3">SIMPL domain-containing protein</fullName>
    </submittedName>
</protein>
<evidence type="ECO:0000256" key="1">
    <source>
        <dbReference type="SAM" id="MobiDB-lite"/>
    </source>
</evidence>
<proteinExistence type="predicted"/>
<evidence type="ECO:0000313" key="4">
    <source>
        <dbReference type="Proteomes" id="UP001149140"/>
    </source>
</evidence>
<dbReference type="RefSeq" id="WP_270044364.1">
    <property type="nucleotide sequence ID" value="NZ_JAPDOD010000042.1"/>
</dbReference>
<evidence type="ECO:0000313" key="3">
    <source>
        <dbReference type="EMBL" id="MDA0165107.1"/>
    </source>
</evidence>
<organism evidence="3 4">
    <name type="scientific">Solirubrobacter ginsenosidimutans</name>
    <dbReference type="NCBI Taxonomy" id="490573"/>
    <lineage>
        <taxon>Bacteria</taxon>
        <taxon>Bacillati</taxon>
        <taxon>Actinomycetota</taxon>
        <taxon>Thermoleophilia</taxon>
        <taxon>Solirubrobacterales</taxon>
        <taxon>Solirubrobacteraceae</taxon>
        <taxon>Solirubrobacter</taxon>
    </lineage>
</organism>
<evidence type="ECO:0000256" key="2">
    <source>
        <dbReference type="SAM" id="SignalP"/>
    </source>
</evidence>
<dbReference type="Proteomes" id="UP001149140">
    <property type="component" value="Unassembled WGS sequence"/>
</dbReference>